<evidence type="ECO:0000313" key="1">
    <source>
        <dbReference type="EMBL" id="PIK40704.1"/>
    </source>
</evidence>
<name>A0A2G8JYA8_STIJA</name>
<dbReference type="OrthoDB" id="421276at2759"/>
<dbReference type="Proteomes" id="UP000230750">
    <property type="component" value="Unassembled WGS sequence"/>
</dbReference>
<sequence length="196" mass="22599">MKNAIWATWFHKGSTDEKPQHHLCPVGEESWCRFQKAEATGSEYSHKHALPESIMETIKPTYTRLSDDELLKKCLDCITPNANESLNHVIWNRCPKDTFVGAKRIRWAAADAVSTFYDGLQSRKKVLALLKISDRDITNTFLAKVDRKRLSQVHTKCSPKGVAQRQRRRNIKKGFEEAKKSDRGGNLRTSFFFYCH</sequence>
<evidence type="ECO:0000313" key="2">
    <source>
        <dbReference type="Proteomes" id="UP000230750"/>
    </source>
</evidence>
<dbReference type="AlphaFoldDB" id="A0A2G8JYA8"/>
<organism evidence="1 2">
    <name type="scientific">Stichopus japonicus</name>
    <name type="common">Sea cucumber</name>
    <dbReference type="NCBI Taxonomy" id="307972"/>
    <lineage>
        <taxon>Eukaryota</taxon>
        <taxon>Metazoa</taxon>
        <taxon>Echinodermata</taxon>
        <taxon>Eleutherozoa</taxon>
        <taxon>Echinozoa</taxon>
        <taxon>Holothuroidea</taxon>
        <taxon>Aspidochirotacea</taxon>
        <taxon>Aspidochirotida</taxon>
        <taxon>Stichopodidae</taxon>
        <taxon>Apostichopus</taxon>
    </lineage>
</organism>
<protein>
    <submittedName>
        <fullName evidence="1">Uncharacterized protein</fullName>
    </submittedName>
</protein>
<comment type="caution">
    <text evidence="1">The sequence shown here is derived from an EMBL/GenBank/DDBJ whole genome shotgun (WGS) entry which is preliminary data.</text>
</comment>
<accession>A0A2G8JYA8</accession>
<gene>
    <name evidence="1" type="ORF">BSL78_22459</name>
</gene>
<proteinExistence type="predicted"/>
<reference evidence="1 2" key="1">
    <citation type="journal article" date="2017" name="PLoS Biol.">
        <title>The sea cucumber genome provides insights into morphological evolution and visceral regeneration.</title>
        <authorList>
            <person name="Zhang X."/>
            <person name="Sun L."/>
            <person name="Yuan J."/>
            <person name="Sun Y."/>
            <person name="Gao Y."/>
            <person name="Zhang L."/>
            <person name="Li S."/>
            <person name="Dai H."/>
            <person name="Hamel J.F."/>
            <person name="Liu C."/>
            <person name="Yu Y."/>
            <person name="Liu S."/>
            <person name="Lin W."/>
            <person name="Guo K."/>
            <person name="Jin S."/>
            <person name="Xu P."/>
            <person name="Storey K.B."/>
            <person name="Huan P."/>
            <person name="Zhang T."/>
            <person name="Zhou Y."/>
            <person name="Zhang J."/>
            <person name="Lin C."/>
            <person name="Li X."/>
            <person name="Xing L."/>
            <person name="Huo D."/>
            <person name="Sun M."/>
            <person name="Wang L."/>
            <person name="Mercier A."/>
            <person name="Li F."/>
            <person name="Yang H."/>
            <person name="Xiang J."/>
        </authorList>
    </citation>
    <scope>NUCLEOTIDE SEQUENCE [LARGE SCALE GENOMIC DNA]</scope>
    <source>
        <strain evidence="1">Shaxun</strain>
        <tissue evidence="1">Muscle</tissue>
    </source>
</reference>
<dbReference type="EMBL" id="MRZV01001094">
    <property type="protein sequence ID" value="PIK40704.1"/>
    <property type="molecule type" value="Genomic_DNA"/>
</dbReference>
<keyword evidence="2" id="KW-1185">Reference proteome</keyword>